<dbReference type="EMBL" id="JAYLLN010000001">
    <property type="protein sequence ID" value="MEI5983448.1"/>
    <property type="molecule type" value="Genomic_DNA"/>
</dbReference>
<dbReference type="Pfam" id="PF16344">
    <property type="entry name" value="FecR_C"/>
    <property type="match status" value="1"/>
</dbReference>
<keyword evidence="1" id="KW-0812">Transmembrane</keyword>
<organism evidence="4 5">
    <name type="scientific">Sphingobacterium tenebrionis</name>
    <dbReference type="NCBI Taxonomy" id="3111775"/>
    <lineage>
        <taxon>Bacteria</taxon>
        <taxon>Pseudomonadati</taxon>
        <taxon>Bacteroidota</taxon>
        <taxon>Sphingobacteriia</taxon>
        <taxon>Sphingobacteriales</taxon>
        <taxon>Sphingobacteriaceae</taxon>
        <taxon>Sphingobacterium</taxon>
    </lineage>
</organism>
<keyword evidence="1" id="KW-1133">Transmembrane helix</keyword>
<keyword evidence="1" id="KW-0472">Membrane</keyword>
<dbReference type="PIRSF" id="PIRSF018266">
    <property type="entry name" value="FecR"/>
    <property type="match status" value="1"/>
</dbReference>
<evidence type="ECO:0000256" key="1">
    <source>
        <dbReference type="SAM" id="Phobius"/>
    </source>
</evidence>
<dbReference type="InterPro" id="IPR006860">
    <property type="entry name" value="FecR"/>
</dbReference>
<feature type="domain" description="FecR protein" evidence="2">
    <location>
        <begin position="112"/>
        <end position="200"/>
    </location>
</feature>
<name>A0ABU8I1V3_9SPHI</name>
<dbReference type="Gene3D" id="3.55.50.30">
    <property type="match status" value="1"/>
</dbReference>
<sequence>MEEKQIKILIEKYLSGKASLEEKKSLEIWYKSQLEDDIVWDLEDQSFQSFENKIKSAIWEETVNKHAKLKYRKRISYSAAAAILLFSSFLIFLQIKQKDFQQLAKTPINQVENRHIILPDSSIVILRPGSEILLSKEFGIEDREVELIGEAYFDVTPNKIKPFIINSANIKTTVLGTAFSILANPNGKTIEVIVDHGKVRVEKENKTLGILQAKQKLIIPENQRVDEDIKILNEVSKNEMAWMEEDMNFEALTFSDLTKKLERRYQVNIELMDPKLANLKISGVYKGTEKLEEVLTNLCVTTNTTFIKLKNKRYQIKENKNLN</sequence>
<evidence type="ECO:0000313" key="5">
    <source>
        <dbReference type="Proteomes" id="UP001363035"/>
    </source>
</evidence>
<dbReference type="Pfam" id="PF04773">
    <property type="entry name" value="FecR"/>
    <property type="match status" value="1"/>
</dbReference>
<feature type="domain" description="Protein FecR C-terminal" evidence="3">
    <location>
        <begin position="247"/>
        <end position="314"/>
    </location>
</feature>
<dbReference type="Gene3D" id="2.60.120.1440">
    <property type="match status" value="1"/>
</dbReference>
<dbReference type="Proteomes" id="UP001363035">
    <property type="component" value="Unassembled WGS sequence"/>
</dbReference>
<dbReference type="RefSeq" id="WP_336557069.1">
    <property type="nucleotide sequence ID" value="NZ_JAYLLN010000001.1"/>
</dbReference>
<evidence type="ECO:0000259" key="2">
    <source>
        <dbReference type="Pfam" id="PF04773"/>
    </source>
</evidence>
<dbReference type="InterPro" id="IPR012373">
    <property type="entry name" value="Ferrdict_sens_TM"/>
</dbReference>
<comment type="caution">
    <text evidence="4">The sequence shown here is derived from an EMBL/GenBank/DDBJ whole genome shotgun (WGS) entry which is preliminary data.</text>
</comment>
<evidence type="ECO:0000313" key="4">
    <source>
        <dbReference type="EMBL" id="MEI5983448.1"/>
    </source>
</evidence>
<accession>A0ABU8I1V3</accession>
<dbReference type="InterPro" id="IPR032508">
    <property type="entry name" value="FecR_C"/>
</dbReference>
<gene>
    <name evidence="4" type="ORF">VJ786_00900</name>
</gene>
<dbReference type="PANTHER" id="PTHR30273">
    <property type="entry name" value="PERIPLASMIC SIGNAL SENSOR AND SIGMA FACTOR ACTIVATOR FECR-RELATED"/>
    <property type="match status" value="1"/>
</dbReference>
<protein>
    <submittedName>
        <fullName evidence="4">FecR family protein</fullName>
    </submittedName>
</protein>
<proteinExistence type="predicted"/>
<keyword evidence="5" id="KW-1185">Reference proteome</keyword>
<dbReference type="PANTHER" id="PTHR30273:SF2">
    <property type="entry name" value="PROTEIN FECR"/>
    <property type="match status" value="1"/>
</dbReference>
<evidence type="ECO:0000259" key="3">
    <source>
        <dbReference type="Pfam" id="PF16344"/>
    </source>
</evidence>
<feature type="transmembrane region" description="Helical" evidence="1">
    <location>
        <begin position="75"/>
        <end position="95"/>
    </location>
</feature>
<reference evidence="4 5" key="1">
    <citation type="submission" date="2024-01" db="EMBL/GenBank/DDBJ databases">
        <title>Sphingobacterium tenebrionis sp. nov., a novel endophyte isolated from tenebrio molitor intestines.</title>
        <authorList>
            <person name="Zhang C."/>
        </authorList>
    </citation>
    <scope>NUCLEOTIDE SEQUENCE [LARGE SCALE GENOMIC DNA]</scope>
    <source>
        <strain evidence="4 5">PU5-4</strain>
    </source>
</reference>